<feature type="domain" description="XRRM" evidence="8">
    <location>
        <begin position="366"/>
        <end position="491"/>
    </location>
</feature>
<feature type="compositionally biased region" description="Basic and acidic residues" evidence="5">
    <location>
        <begin position="483"/>
        <end position="495"/>
    </location>
</feature>
<feature type="compositionally biased region" description="Basic and acidic residues" evidence="5">
    <location>
        <begin position="242"/>
        <end position="254"/>
    </location>
</feature>
<dbReference type="Gene3D" id="1.10.10.10">
    <property type="entry name" value="Winged helix-like DNA-binding domain superfamily/Winged helix DNA-binding domain"/>
    <property type="match status" value="1"/>
</dbReference>
<dbReference type="SUPFAM" id="SSF46785">
    <property type="entry name" value="Winged helix' DNA-binding domain"/>
    <property type="match status" value="1"/>
</dbReference>
<dbReference type="PRINTS" id="PR00302">
    <property type="entry name" value="LUPUSLA"/>
</dbReference>
<dbReference type="Pfam" id="PF08777">
    <property type="entry name" value="RRM_3"/>
    <property type="match status" value="1"/>
</dbReference>
<evidence type="ECO:0000313" key="9">
    <source>
        <dbReference type="EMBL" id="KAK8964673.1"/>
    </source>
</evidence>
<feature type="compositionally biased region" description="Basic and acidic residues" evidence="5">
    <location>
        <begin position="359"/>
        <end position="375"/>
    </location>
</feature>
<feature type="region of interest" description="Disordered" evidence="5">
    <location>
        <begin position="305"/>
        <end position="375"/>
    </location>
</feature>
<feature type="region of interest" description="Disordered" evidence="5">
    <location>
        <begin position="460"/>
        <end position="509"/>
    </location>
</feature>
<dbReference type="EMBL" id="JBBWWR010000006">
    <property type="protein sequence ID" value="KAK8964673.1"/>
    <property type="molecule type" value="Genomic_DNA"/>
</dbReference>
<keyword evidence="10" id="KW-1185">Reference proteome</keyword>
<dbReference type="CDD" id="cd08030">
    <property type="entry name" value="LA_like_plant"/>
    <property type="match status" value="1"/>
</dbReference>
<dbReference type="CDD" id="cd12291">
    <property type="entry name" value="RRM1_La"/>
    <property type="match status" value="1"/>
</dbReference>
<evidence type="ECO:0000313" key="10">
    <source>
        <dbReference type="Proteomes" id="UP001412067"/>
    </source>
</evidence>
<dbReference type="InterPro" id="IPR006630">
    <property type="entry name" value="La_HTH"/>
</dbReference>
<dbReference type="Gene3D" id="3.30.70.330">
    <property type="match status" value="2"/>
</dbReference>
<protein>
    <recommendedName>
        <fullName evidence="11">La protein 1</fullName>
    </recommendedName>
</protein>
<feature type="region of interest" description="Disordered" evidence="5">
    <location>
        <begin position="218"/>
        <end position="267"/>
    </location>
</feature>
<name>A0ABR2MNX5_9ASPA</name>
<dbReference type="Proteomes" id="UP001412067">
    <property type="component" value="Unassembled WGS sequence"/>
</dbReference>
<evidence type="ECO:0008006" key="11">
    <source>
        <dbReference type="Google" id="ProtNLM"/>
    </source>
</evidence>
<feature type="compositionally biased region" description="Basic and acidic residues" evidence="5">
    <location>
        <begin position="321"/>
        <end position="338"/>
    </location>
</feature>
<evidence type="ECO:0000256" key="2">
    <source>
        <dbReference type="ARBA" id="ARBA00022884"/>
    </source>
</evidence>
<evidence type="ECO:0000256" key="5">
    <source>
        <dbReference type="SAM" id="MobiDB-lite"/>
    </source>
</evidence>
<evidence type="ECO:0000259" key="6">
    <source>
        <dbReference type="PROSITE" id="PS50102"/>
    </source>
</evidence>
<evidence type="ECO:0000256" key="1">
    <source>
        <dbReference type="ARBA" id="ARBA00004123"/>
    </source>
</evidence>
<accession>A0ABR2MNX5</accession>
<dbReference type="Pfam" id="PF00076">
    <property type="entry name" value="RRM_1"/>
    <property type="match status" value="1"/>
</dbReference>
<dbReference type="InterPro" id="IPR014886">
    <property type="entry name" value="La_xRRM"/>
</dbReference>
<dbReference type="PROSITE" id="PS50961">
    <property type="entry name" value="HTH_LA"/>
    <property type="match status" value="1"/>
</dbReference>
<proteinExistence type="predicted"/>
<dbReference type="InterPro" id="IPR045180">
    <property type="entry name" value="La_dom_prot"/>
</dbReference>
<dbReference type="InterPro" id="IPR035979">
    <property type="entry name" value="RBD_domain_sf"/>
</dbReference>
<keyword evidence="3" id="KW-0539">Nucleus</keyword>
<comment type="subcellular location">
    <subcellularLocation>
        <location evidence="1">Nucleus</location>
    </subcellularLocation>
</comment>
<reference evidence="9 10" key="1">
    <citation type="journal article" date="2022" name="Nat. Plants">
        <title>Genomes of leafy and leafless Platanthera orchids illuminate the evolution of mycoheterotrophy.</title>
        <authorList>
            <person name="Li M.H."/>
            <person name="Liu K.W."/>
            <person name="Li Z."/>
            <person name="Lu H.C."/>
            <person name="Ye Q.L."/>
            <person name="Zhang D."/>
            <person name="Wang J.Y."/>
            <person name="Li Y.F."/>
            <person name="Zhong Z.M."/>
            <person name="Liu X."/>
            <person name="Yu X."/>
            <person name="Liu D.K."/>
            <person name="Tu X.D."/>
            <person name="Liu B."/>
            <person name="Hao Y."/>
            <person name="Liao X.Y."/>
            <person name="Jiang Y.T."/>
            <person name="Sun W.H."/>
            <person name="Chen J."/>
            <person name="Chen Y.Q."/>
            <person name="Ai Y."/>
            <person name="Zhai J.W."/>
            <person name="Wu S.S."/>
            <person name="Zhou Z."/>
            <person name="Hsiao Y.Y."/>
            <person name="Wu W.L."/>
            <person name="Chen Y.Y."/>
            <person name="Lin Y.F."/>
            <person name="Hsu J.L."/>
            <person name="Li C.Y."/>
            <person name="Wang Z.W."/>
            <person name="Zhao X."/>
            <person name="Zhong W.Y."/>
            <person name="Ma X.K."/>
            <person name="Ma L."/>
            <person name="Huang J."/>
            <person name="Chen G.Z."/>
            <person name="Huang M.Z."/>
            <person name="Huang L."/>
            <person name="Peng D.H."/>
            <person name="Luo Y.B."/>
            <person name="Zou S.Q."/>
            <person name="Chen S.P."/>
            <person name="Lan S."/>
            <person name="Tsai W.C."/>
            <person name="Van de Peer Y."/>
            <person name="Liu Z.J."/>
        </authorList>
    </citation>
    <scope>NUCLEOTIDE SEQUENCE [LARGE SCALE GENOMIC DNA]</scope>
    <source>
        <strain evidence="9">Lor288</strain>
    </source>
</reference>
<feature type="domain" description="RRM" evidence="6">
    <location>
        <begin position="139"/>
        <end position="224"/>
    </location>
</feature>
<sequence length="509" mass="56714">MAAVLDEEQTKKTMAAVMGEEQTKKTMAAVLDEEQTKKILRQVEFYFSDSNLPRDKFLRTSVEESEDGLVGLSLICTFARMRNHLGLGKTADIPEETVLSVAEVLRKSSSLRVSEDGKKVGRSTELVKPEEVIEQVDSRTVAASPFPYDIKMEDVQTFFGQKGKVNSVRLPRHLGDAKAFCGTTLIEFSEEEDAKRILQKKLVYAGTDLELKPKSDFDAERAKQKEDVKRNRSNMESLTGRNEIDSESVKKTTELKGNQHNKESLQESYPKGLIVAFKLTPMPAVESTKGNDSEVVKDVEEVKNVEVSKSSETAETMENIETERRPSEDAGAEEEGKKSAQNIDVENEEKAATGSPAIIEDKVEKDSPTDDGEKVKGGEVMVTREDLRIVFGKFGNVRFIDYSMGQVSGFVRFDEPDAGVKAHAASVLNNKGGLVVKDKYIATLDPLTGDAEKEYWSRVQSNKNKHRENWSHRGRGRHSRGGKQFDGKRSRDFHSQKGRPNKAPKVAGD</sequence>
<dbReference type="PROSITE" id="PS51939">
    <property type="entry name" value="XRRM"/>
    <property type="match status" value="1"/>
</dbReference>
<dbReference type="InterPro" id="IPR000504">
    <property type="entry name" value="RRM_dom"/>
</dbReference>
<dbReference type="SUPFAM" id="SSF54928">
    <property type="entry name" value="RNA-binding domain, RBD"/>
    <property type="match status" value="1"/>
</dbReference>
<evidence type="ECO:0000256" key="3">
    <source>
        <dbReference type="ARBA" id="ARBA00023242"/>
    </source>
</evidence>
<dbReference type="InterPro" id="IPR002344">
    <property type="entry name" value="Lupus_La"/>
</dbReference>
<organism evidence="9 10">
    <name type="scientific">Platanthera guangdongensis</name>
    <dbReference type="NCBI Taxonomy" id="2320717"/>
    <lineage>
        <taxon>Eukaryota</taxon>
        <taxon>Viridiplantae</taxon>
        <taxon>Streptophyta</taxon>
        <taxon>Embryophyta</taxon>
        <taxon>Tracheophyta</taxon>
        <taxon>Spermatophyta</taxon>
        <taxon>Magnoliopsida</taxon>
        <taxon>Liliopsida</taxon>
        <taxon>Asparagales</taxon>
        <taxon>Orchidaceae</taxon>
        <taxon>Orchidoideae</taxon>
        <taxon>Orchideae</taxon>
        <taxon>Orchidinae</taxon>
        <taxon>Platanthera</taxon>
    </lineage>
</organism>
<dbReference type="Pfam" id="PF05383">
    <property type="entry name" value="La"/>
    <property type="match status" value="1"/>
</dbReference>
<dbReference type="SMART" id="SM00715">
    <property type="entry name" value="LA"/>
    <property type="match status" value="1"/>
</dbReference>
<dbReference type="InterPro" id="IPR036388">
    <property type="entry name" value="WH-like_DNA-bd_sf"/>
</dbReference>
<feature type="compositionally biased region" description="Basic and acidic residues" evidence="5">
    <location>
        <begin position="218"/>
        <end position="230"/>
    </location>
</feature>
<evidence type="ECO:0000259" key="8">
    <source>
        <dbReference type="PROSITE" id="PS51939"/>
    </source>
</evidence>
<dbReference type="PANTHER" id="PTHR22792">
    <property type="entry name" value="LUPUS LA PROTEIN-RELATED"/>
    <property type="match status" value="1"/>
</dbReference>
<evidence type="ECO:0000256" key="4">
    <source>
        <dbReference type="PROSITE-ProRule" id="PRU00332"/>
    </source>
</evidence>
<dbReference type="InterPro" id="IPR012677">
    <property type="entry name" value="Nucleotide-bd_a/b_plait_sf"/>
</dbReference>
<keyword evidence="2 4" id="KW-0694">RNA-binding</keyword>
<dbReference type="PANTHER" id="PTHR22792:SF140">
    <property type="entry name" value="ACHILLES, ISOFORM A"/>
    <property type="match status" value="1"/>
</dbReference>
<gene>
    <name evidence="9" type="ORF">KSP40_PGU018463</name>
</gene>
<dbReference type="InterPro" id="IPR036390">
    <property type="entry name" value="WH_DNA-bd_sf"/>
</dbReference>
<comment type="caution">
    <text evidence="9">The sequence shown here is derived from an EMBL/GenBank/DDBJ whole genome shotgun (WGS) entry which is preliminary data.</text>
</comment>
<dbReference type="PROSITE" id="PS50102">
    <property type="entry name" value="RRM"/>
    <property type="match status" value="1"/>
</dbReference>
<feature type="compositionally biased region" description="Basic residues" evidence="5">
    <location>
        <begin position="472"/>
        <end position="481"/>
    </location>
</feature>
<dbReference type="SMART" id="SM00360">
    <property type="entry name" value="RRM"/>
    <property type="match status" value="2"/>
</dbReference>
<feature type="domain" description="HTH La-type RNA-binding" evidence="7">
    <location>
        <begin position="29"/>
        <end position="132"/>
    </location>
</feature>
<evidence type="ECO:0000259" key="7">
    <source>
        <dbReference type="PROSITE" id="PS50961"/>
    </source>
</evidence>